<dbReference type="Pfam" id="PF13314">
    <property type="entry name" value="DUF4083"/>
    <property type="match status" value="1"/>
</dbReference>
<organism evidence="2 3">
    <name type="scientific">Mesobacillus stamsii</name>
    <dbReference type="NCBI Taxonomy" id="225347"/>
    <lineage>
        <taxon>Bacteria</taxon>
        <taxon>Bacillati</taxon>
        <taxon>Bacillota</taxon>
        <taxon>Bacilli</taxon>
        <taxon>Bacillales</taxon>
        <taxon>Bacillaceae</taxon>
        <taxon>Mesobacillus</taxon>
    </lineage>
</organism>
<evidence type="ECO:0000256" key="1">
    <source>
        <dbReference type="SAM" id="Phobius"/>
    </source>
</evidence>
<dbReference type="InterPro" id="IPR025143">
    <property type="entry name" value="DUF4083"/>
</dbReference>
<dbReference type="Proteomes" id="UP001242313">
    <property type="component" value="Unassembled WGS sequence"/>
</dbReference>
<dbReference type="RefSeq" id="WP_307192334.1">
    <property type="nucleotide sequence ID" value="NZ_JAUSUN010000023.1"/>
</dbReference>
<sequence>MNIGDVVYQLIMFIILLGMIFGIYYLVRSIVKGSKNSNFKNIEQKLDKIIDLLEKEKKE</sequence>
<keyword evidence="1" id="KW-0472">Membrane</keyword>
<accession>A0ABU0FZJ1</accession>
<dbReference type="EMBL" id="JAUSUN010000023">
    <property type="protein sequence ID" value="MDQ0414986.1"/>
    <property type="molecule type" value="Genomic_DNA"/>
</dbReference>
<evidence type="ECO:0000313" key="3">
    <source>
        <dbReference type="Proteomes" id="UP001242313"/>
    </source>
</evidence>
<gene>
    <name evidence="2" type="ORF">J2S25_003198</name>
</gene>
<reference evidence="2 3" key="1">
    <citation type="submission" date="2023-07" db="EMBL/GenBank/DDBJ databases">
        <title>Genomic Encyclopedia of Type Strains, Phase IV (KMG-IV): sequencing the most valuable type-strain genomes for metagenomic binning, comparative biology and taxonomic classification.</title>
        <authorList>
            <person name="Goeker M."/>
        </authorList>
    </citation>
    <scope>NUCLEOTIDE SEQUENCE [LARGE SCALE GENOMIC DNA]</scope>
    <source>
        <strain evidence="2 3">DSM 19598</strain>
    </source>
</reference>
<feature type="transmembrane region" description="Helical" evidence="1">
    <location>
        <begin position="6"/>
        <end position="27"/>
    </location>
</feature>
<evidence type="ECO:0000313" key="2">
    <source>
        <dbReference type="EMBL" id="MDQ0414986.1"/>
    </source>
</evidence>
<proteinExistence type="predicted"/>
<keyword evidence="1" id="KW-0812">Transmembrane</keyword>
<comment type="caution">
    <text evidence="2">The sequence shown here is derived from an EMBL/GenBank/DDBJ whole genome shotgun (WGS) entry which is preliminary data.</text>
</comment>
<protein>
    <submittedName>
        <fullName evidence="2">F0F1-type ATP synthase assembly protein I</fullName>
    </submittedName>
</protein>
<keyword evidence="3" id="KW-1185">Reference proteome</keyword>
<name>A0ABU0FZJ1_9BACI</name>
<keyword evidence="1" id="KW-1133">Transmembrane helix</keyword>